<keyword evidence="4 6" id="KW-1133">Transmembrane helix</keyword>
<gene>
    <name evidence="8" type="ORF">U1T56_17365</name>
</gene>
<evidence type="ECO:0000313" key="8">
    <source>
        <dbReference type="EMBL" id="MEK0084925.1"/>
    </source>
</evidence>
<feature type="transmembrane region" description="Helical" evidence="6">
    <location>
        <begin position="262"/>
        <end position="279"/>
    </location>
</feature>
<dbReference type="InterPro" id="IPR036259">
    <property type="entry name" value="MFS_trans_sf"/>
</dbReference>
<feature type="transmembrane region" description="Helical" evidence="6">
    <location>
        <begin position="137"/>
        <end position="161"/>
    </location>
</feature>
<dbReference type="Proteomes" id="UP001375743">
    <property type="component" value="Unassembled WGS sequence"/>
</dbReference>
<evidence type="ECO:0000256" key="3">
    <source>
        <dbReference type="ARBA" id="ARBA00022692"/>
    </source>
</evidence>
<dbReference type="EMBL" id="JBBLZC010000020">
    <property type="protein sequence ID" value="MEK0084925.1"/>
    <property type="molecule type" value="Genomic_DNA"/>
</dbReference>
<keyword evidence="2" id="KW-1003">Cell membrane</keyword>
<dbReference type="SUPFAM" id="SSF103473">
    <property type="entry name" value="MFS general substrate transporter"/>
    <property type="match status" value="1"/>
</dbReference>
<feature type="transmembrane region" description="Helical" evidence="6">
    <location>
        <begin position="314"/>
        <end position="333"/>
    </location>
</feature>
<dbReference type="CDD" id="cd06174">
    <property type="entry name" value="MFS"/>
    <property type="match status" value="1"/>
</dbReference>
<feature type="transmembrane region" description="Helical" evidence="6">
    <location>
        <begin position="82"/>
        <end position="100"/>
    </location>
</feature>
<dbReference type="InterPro" id="IPR050189">
    <property type="entry name" value="MFS_Efflux_Transporters"/>
</dbReference>
<evidence type="ECO:0000313" key="9">
    <source>
        <dbReference type="Proteomes" id="UP001375743"/>
    </source>
</evidence>
<comment type="subcellular location">
    <subcellularLocation>
        <location evidence="1">Cell membrane</location>
        <topology evidence="1">Multi-pass membrane protein</topology>
    </subcellularLocation>
</comment>
<reference evidence="8 9" key="1">
    <citation type="submission" date="2024-01" db="EMBL/GenBank/DDBJ databases">
        <title>Multi-omics insights into the function and evolution of sodium benzoate biodegradation pathways in Benzoatithermus flavus gen. nov., sp. nov. from hot spring.</title>
        <authorList>
            <person name="Hu C.-J."/>
            <person name="Li W.-J."/>
        </authorList>
    </citation>
    <scope>NUCLEOTIDE SEQUENCE [LARGE SCALE GENOMIC DNA]</scope>
    <source>
        <strain evidence="8 9">SYSU G07066</strain>
    </source>
</reference>
<dbReference type="PANTHER" id="PTHR43124">
    <property type="entry name" value="PURINE EFFLUX PUMP PBUE"/>
    <property type="match status" value="1"/>
</dbReference>
<dbReference type="InterPro" id="IPR020846">
    <property type="entry name" value="MFS_dom"/>
</dbReference>
<evidence type="ECO:0000259" key="7">
    <source>
        <dbReference type="PROSITE" id="PS50850"/>
    </source>
</evidence>
<keyword evidence="9" id="KW-1185">Reference proteome</keyword>
<feature type="transmembrane region" description="Helical" evidence="6">
    <location>
        <begin position="51"/>
        <end position="70"/>
    </location>
</feature>
<name>A0ABU8XUQ0_9PROT</name>
<feature type="transmembrane region" description="Helical" evidence="6">
    <location>
        <begin position="106"/>
        <end position="128"/>
    </location>
</feature>
<protein>
    <submittedName>
        <fullName evidence="8">MFS transporter</fullName>
    </submittedName>
</protein>
<evidence type="ECO:0000256" key="4">
    <source>
        <dbReference type="ARBA" id="ARBA00022989"/>
    </source>
</evidence>
<dbReference type="Gene3D" id="1.20.1250.20">
    <property type="entry name" value="MFS general substrate transporter like domains"/>
    <property type="match status" value="2"/>
</dbReference>
<proteinExistence type="predicted"/>
<dbReference type="PANTHER" id="PTHR43124:SF3">
    <property type="entry name" value="CHLORAMPHENICOL EFFLUX PUMP RV0191"/>
    <property type="match status" value="1"/>
</dbReference>
<keyword evidence="3 6" id="KW-0812">Transmembrane</keyword>
<organism evidence="8 9">
    <name type="scientific">Benzoatithermus flavus</name>
    <dbReference type="NCBI Taxonomy" id="3108223"/>
    <lineage>
        <taxon>Bacteria</taxon>
        <taxon>Pseudomonadati</taxon>
        <taxon>Pseudomonadota</taxon>
        <taxon>Alphaproteobacteria</taxon>
        <taxon>Geminicoccales</taxon>
        <taxon>Geminicoccaceae</taxon>
        <taxon>Benzoatithermus</taxon>
    </lineage>
</organism>
<dbReference type="Pfam" id="PF07690">
    <property type="entry name" value="MFS_1"/>
    <property type="match status" value="1"/>
</dbReference>
<feature type="transmembrane region" description="Helical" evidence="6">
    <location>
        <begin position="384"/>
        <end position="404"/>
    </location>
</feature>
<evidence type="ECO:0000256" key="6">
    <source>
        <dbReference type="SAM" id="Phobius"/>
    </source>
</evidence>
<dbReference type="PROSITE" id="PS50850">
    <property type="entry name" value="MFS"/>
    <property type="match status" value="1"/>
</dbReference>
<feature type="transmembrane region" description="Helical" evidence="6">
    <location>
        <begin position="353"/>
        <end position="372"/>
    </location>
</feature>
<evidence type="ECO:0000256" key="2">
    <source>
        <dbReference type="ARBA" id="ARBA00022475"/>
    </source>
</evidence>
<comment type="caution">
    <text evidence="8">The sequence shown here is derived from an EMBL/GenBank/DDBJ whole genome shotgun (WGS) entry which is preliminary data.</text>
</comment>
<accession>A0ABU8XUQ0</accession>
<feature type="transmembrane region" description="Helical" evidence="6">
    <location>
        <begin position="167"/>
        <end position="190"/>
    </location>
</feature>
<feature type="transmembrane region" description="Helical" evidence="6">
    <location>
        <begin position="222"/>
        <end position="242"/>
    </location>
</feature>
<feature type="domain" description="Major facilitator superfamily (MFS) profile" evidence="7">
    <location>
        <begin position="16"/>
        <end position="411"/>
    </location>
</feature>
<feature type="transmembrane region" description="Helical" evidence="6">
    <location>
        <begin position="291"/>
        <end position="308"/>
    </location>
</feature>
<dbReference type="RefSeq" id="WP_418160775.1">
    <property type="nucleotide sequence ID" value="NZ_JBBLZC010000020.1"/>
</dbReference>
<sequence>MRALGGAAAPISALPTLAVLTLAYVLSQFFRTALAVVAPEIARDLGLDAAGLGILSSAWFWAFAAAQIPIGVALDRFGPRRTVAALFAAAGLGCAGLAMAPGLGVAILGQVLIGIGCAPVFMGALVVLTRFYDQQRFAFLAATLLAIGSGGTLIGATPLALAAQALGWRGAFLGMGGIVLAVAALIALVVRDAPEGAAAHQGRESLGQAVGGVLAVLRNRSLWAIVPMSFTGYAVLVTVRGLWAGPYLADRFGLGPVERGNALLVVSAAMMLGTLAYGALERRLDRRREPVLAGTAVAILMLLLLALVPVGSAAFATALLAAFAFTGMTYALLMAQGRRFMAEGEVGRGLTFLNGACFTGAALIQAASGVVVELARAAGAGPDGTYGALFLFLAAILAAALLAYRRSADLRLSS</sequence>
<keyword evidence="5 6" id="KW-0472">Membrane</keyword>
<evidence type="ECO:0000256" key="5">
    <source>
        <dbReference type="ARBA" id="ARBA00023136"/>
    </source>
</evidence>
<evidence type="ECO:0000256" key="1">
    <source>
        <dbReference type="ARBA" id="ARBA00004651"/>
    </source>
</evidence>
<dbReference type="InterPro" id="IPR011701">
    <property type="entry name" value="MFS"/>
</dbReference>